<dbReference type="PANTHER" id="PTHR38589">
    <property type="entry name" value="BLR0621 PROTEIN"/>
    <property type="match status" value="1"/>
</dbReference>
<dbReference type="SUPFAM" id="SSF141523">
    <property type="entry name" value="L,D-transpeptidase catalytic domain-like"/>
    <property type="match status" value="1"/>
</dbReference>
<dbReference type="InterPro" id="IPR005490">
    <property type="entry name" value="LD_TPept_cat_dom"/>
</dbReference>
<keyword evidence="5 7" id="KW-0573">Peptidoglycan synthesis</keyword>
<name>A0ABS3F2P2_9PROT</name>
<dbReference type="Proteomes" id="UP000664761">
    <property type="component" value="Unassembled WGS sequence"/>
</dbReference>
<evidence type="ECO:0000256" key="3">
    <source>
        <dbReference type="ARBA" id="ARBA00022679"/>
    </source>
</evidence>
<keyword evidence="4 7" id="KW-0133">Cell shape</keyword>
<evidence type="ECO:0000256" key="7">
    <source>
        <dbReference type="PROSITE-ProRule" id="PRU01373"/>
    </source>
</evidence>
<keyword evidence="3" id="KW-0808">Transferase</keyword>
<accession>A0ABS3F2P2</accession>
<protein>
    <submittedName>
        <fullName evidence="9">L,D-transpeptidase family protein</fullName>
    </submittedName>
</protein>
<reference evidence="9 10" key="1">
    <citation type="submission" date="2021-03" db="EMBL/GenBank/DDBJ databases">
        <title>Sneathiella sp. CAU 1612 isolated from Kang Won-do.</title>
        <authorList>
            <person name="Kim W."/>
        </authorList>
    </citation>
    <scope>NUCLEOTIDE SEQUENCE [LARGE SCALE GENOMIC DNA]</scope>
    <source>
        <strain evidence="9 10">CAU 1612</strain>
    </source>
</reference>
<sequence length="171" mass="19123">MDIEIINIDGSRARLRYGGHEFGCALGKAGITAAKREGDHATPAGRFPLRKLYYRPDKFNSPPECRLPVEEMDPLDGWCDAPDHTLYNQYVRLPFSASHEQLWRTDDVYDLLVVLGYNDDPVIPGAGSCIFMHVAREGYVPTEGCVALQKDDLLLLLAALEERTAIHIPEP</sequence>
<dbReference type="Pfam" id="PF03734">
    <property type="entry name" value="YkuD"/>
    <property type="match status" value="1"/>
</dbReference>
<keyword evidence="10" id="KW-1185">Reference proteome</keyword>
<dbReference type="RefSeq" id="WP_207042501.1">
    <property type="nucleotide sequence ID" value="NZ_JAFLNC010000001.1"/>
</dbReference>
<comment type="similarity">
    <text evidence="2">Belongs to the YkuD family.</text>
</comment>
<evidence type="ECO:0000256" key="5">
    <source>
        <dbReference type="ARBA" id="ARBA00022984"/>
    </source>
</evidence>
<evidence type="ECO:0000313" key="9">
    <source>
        <dbReference type="EMBL" id="MBO0332774.1"/>
    </source>
</evidence>
<evidence type="ECO:0000259" key="8">
    <source>
        <dbReference type="PROSITE" id="PS52029"/>
    </source>
</evidence>
<comment type="caution">
    <text evidence="9">The sequence shown here is derived from an EMBL/GenBank/DDBJ whole genome shotgun (WGS) entry which is preliminary data.</text>
</comment>
<feature type="active site" description="Nucleophile" evidence="7">
    <location>
        <position position="145"/>
    </location>
</feature>
<evidence type="ECO:0000256" key="1">
    <source>
        <dbReference type="ARBA" id="ARBA00004752"/>
    </source>
</evidence>
<evidence type="ECO:0000256" key="4">
    <source>
        <dbReference type="ARBA" id="ARBA00022960"/>
    </source>
</evidence>
<evidence type="ECO:0000313" key="10">
    <source>
        <dbReference type="Proteomes" id="UP000664761"/>
    </source>
</evidence>
<keyword evidence="6 7" id="KW-0961">Cell wall biogenesis/degradation</keyword>
<evidence type="ECO:0000256" key="2">
    <source>
        <dbReference type="ARBA" id="ARBA00005992"/>
    </source>
</evidence>
<feature type="domain" description="L,D-TPase catalytic" evidence="8">
    <location>
        <begin position="1"/>
        <end position="169"/>
    </location>
</feature>
<dbReference type="PANTHER" id="PTHR38589:SF1">
    <property type="entry name" value="BLR0621 PROTEIN"/>
    <property type="match status" value="1"/>
</dbReference>
<proteinExistence type="inferred from homology"/>
<gene>
    <name evidence="9" type="ORF">J0X12_04055</name>
</gene>
<feature type="active site" description="Proton donor/acceptor" evidence="7">
    <location>
        <position position="133"/>
    </location>
</feature>
<evidence type="ECO:0000256" key="6">
    <source>
        <dbReference type="ARBA" id="ARBA00023316"/>
    </source>
</evidence>
<organism evidence="9 10">
    <name type="scientific">Sneathiella sedimenti</name>
    <dbReference type="NCBI Taxonomy" id="2816034"/>
    <lineage>
        <taxon>Bacteria</taxon>
        <taxon>Pseudomonadati</taxon>
        <taxon>Pseudomonadota</taxon>
        <taxon>Alphaproteobacteria</taxon>
        <taxon>Sneathiellales</taxon>
        <taxon>Sneathiellaceae</taxon>
        <taxon>Sneathiella</taxon>
    </lineage>
</organism>
<comment type="pathway">
    <text evidence="1 7">Cell wall biogenesis; peptidoglycan biosynthesis.</text>
</comment>
<dbReference type="InterPro" id="IPR038063">
    <property type="entry name" value="Transpep_catalytic_dom"/>
</dbReference>
<dbReference type="PROSITE" id="PS52029">
    <property type="entry name" value="LD_TPASE"/>
    <property type="match status" value="1"/>
</dbReference>
<dbReference type="EMBL" id="JAFLNC010000001">
    <property type="protein sequence ID" value="MBO0332774.1"/>
    <property type="molecule type" value="Genomic_DNA"/>
</dbReference>